<comment type="function">
    <text evidence="6">This protein binds to the 23S rRNA, and is important in its secondary structure. It is located near the subunit interface in the base of the L7/L12 stalk, and near the tRNA binding site of the peptidyltransferase center.</text>
</comment>
<evidence type="ECO:0000256" key="4">
    <source>
        <dbReference type="NCBIfam" id="TIGR03654"/>
    </source>
</evidence>
<comment type="similarity">
    <text evidence="5">Belongs to the universal ribosomal protein uL6 family.</text>
</comment>
<evidence type="ECO:0000256" key="2">
    <source>
        <dbReference type="ARBA" id="ARBA00023274"/>
    </source>
</evidence>
<dbReference type="InterPro" id="IPR000702">
    <property type="entry name" value="Ribosomal_uL6-like"/>
</dbReference>
<dbReference type="InterPro" id="IPR020040">
    <property type="entry name" value="Ribosomal_uL6_a/b-dom"/>
</dbReference>
<comment type="caution">
    <text evidence="8">The sequence shown here is derived from an EMBL/GenBank/DDBJ whole genome shotgun (WGS) entry which is preliminary data.</text>
</comment>
<dbReference type="PANTHER" id="PTHR11655">
    <property type="entry name" value="60S/50S RIBOSOMAL PROTEIN L6/L9"/>
    <property type="match status" value="1"/>
</dbReference>
<dbReference type="GO" id="GO:0003735">
    <property type="term" value="F:structural constituent of ribosome"/>
    <property type="evidence" value="ECO:0007669"/>
    <property type="project" value="UniProtKB-UniRule"/>
</dbReference>
<dbReference type="GO" id="GO:0002181">
    <property type="term" value="P:cytoplasmic translation"/>
    <property type="evidence" value="ECO:0007669"/>
    <property type="project" value="TreeGrafter"/>
</dbReference>
<accession>A0A2H9T260</accession>
<reference evidence="9" key="1">
    <citation type="submission" date="2017-09" db="EMBL/GenBank/DDBJ databases">
        <title>Depth-based differentiation of microbial function through sediment-hosted aquifers and enrichment of novel symbionts in the deep terrestrial subsurface.</title>
        <authorList>
            <person name="Probst A.J."/>
            <person name="Ladd B."/>
            <person name="Jarett J.K."/>
            <person name="Geller-Mcgrath D.E."/>
            <person name="Sieber C.M.K."/>
            <person name="Emerson J.B."/>
            <person name="Anantharaman K."/>
            <person name="Thomas B.C."/>
            <person name="Malmstrom R."/>
            <person name="Stieglmeier M."/>
            <person name="Klingl A."/>
            <person name="Woyke T."/>
            <person name="Ryan C.M."/>
            <person name="Banfield J.F."/>
        </authorList>
    </citation>
    <scope>NUCLEOTIDE SEQUENCE [LARGE SCALE GENOMIC DNA]</scope>
</reference>
<dbReference type="PIRSF" id="PIRSF002162">
    <property type="entry name" value="Ribosomal_L6"/>
    <property type="match status" value="1"/>
</dbReference>
<sequence length="187" mass="20866">MSRIGKKLIELPEGVNINKEGETLKVSGPKGEIVKTIPSEIKVEVKEGKVFVSLQEKGYLAGAKKHQALWGLYRSLINNWIRGVKEEFYKKLEIEGIGYKAVVEKEGLVLNVGFTHPVKIKCPEGIKFLVEKNIITVSGIDREKVGQIAAIIRKAKKAEPYKGKGIKYVGEKIRRKEGKRVVAAKTQ</sequence>
<dbReference type="SUPFAM" id="SSF56053">
    <property type="entry name" value="Ribosomal protein L6"/>
    <property type="match status" value="2"/>
</dbReference>
<feature type="domain" description="Large ribosomal subunit protein uL6 alpha-beta" evidence="7">
    <location>
        <begin position="12"/>
        <end position="86"/>
    </location>
</feature>
<evidence type="ECO:0000256" key="6">
    <source>
        <dbReference type="RuleBase" id="RU003870"/>
    </source>
</evidence>
<name>A0A2H9T260_9BACT</name>
<dbReference type="Pfam" id="PF00347">
    <property type="entry name" value="Ribosomal_L6"/>
    <property type="match status" value="2"/>
</dbReference>
<evidence type="ECO:0000256" key="3">
    <source>
        <dbReference type="ARBA" id="ARBA00035454"/>
    </source>
</evidence>
<evidence type="ECO:0000256" key="5">
    <source>
        <dbReference type="RuleBase" id="RU003869"/>
    </source>
</evidence>
<evidence type="ECO:0000313" key="8">
    <source>
        <dbReference type="EMBL" id="PJE69787.1"/>
    </source>
</evidence>
<proteinExistence type="inferred from homology"/>
<evidence type="ECO:0000256" key="1">
    <source>
        <dbReference type="ARBA" id="ARBA00022980"/>
    </source>
</evidence>
<dbReference type="InterPro" id="IPR036789">
    <property type="entry name" value="Ribosomal_uL6-like_a/b-dom_sf"/>
</dbReference>
<dbReference type="AlphaFoldDB" id="A0A2H9T260"/>
<keyword evidence="6" id="KW-0694">RNA-binding</keyword>
<evidence type="ECO:0000259" key="7">
    <source>
        <dbReference type="Pfam" id="PF00347"/>
    </source>
</evidence>
<dbReference type="PANTHER" id="PTHR11655:SF14">
    <property type="entry name" value="LARGE RIBOSOMAL SUBUNIT PROTEIN UL6M"/>
    <property type="match status" value="1"/>
</dbReference>
<organism evidence="8 9">
    <name type="scientific">Candidatus Staskawiczbacteria bacterium CG10_big_fil_rev_8_21_14_0_10_38_10</name>
    <dbReference type="NCBI Taxonomy" id="1974891"/>
    <lineage>
        <taxon>Bacteria</taxon>
        <taxon>Candidatus Staskawicziibacteriota</taxon>
    </lineage>
</organism>
<dbReference type="InterPro" id="IPR019906">
    <property type="entry name" value="Ribosomal_uL6_bac-type"/>
</dbReference>
<keyword evidence="6" id="KW-0699">rRNA-binding</keyword>
<dbReference type="Proteomes" id="UP000236946">
    <property type="component" value="Unassembled WGS sequence"/>
</dbReference>
<dbReference type="Gene3D" id="3.90.930.12">
    <property type="entry name" value="Ribosomal protein L6, alpha-beta domain"/>
    <property type="match status" value="2"/>
</dbReference>
<feature type="domain" description="Large ribosomal subunit protein uL6 alpha-beta" evidence="7">
    <location>
        <begin position="96"/>
        <end position="168"/>
    </location>
</feature>
<dbReference type="NCBIfam" id="TIGR03654">
    <property type="entry name" value="L6_bact"/>
    <property type="match status" value="1"/>
</dbReference>
<dbReference type="PRINTS" id="PR00059">
    <property type="entry name" value="RIBOSOMALL6"/>
</dbReference>
<dbReference type="EMBL" id="PFEN01000002">
    <property type="protein sequence ID" value="PJE69787.1"/>
    <property type="molecule type" value="Genomic_DNA"/>
</dbReference>
<dbReference type="GO" id="GO:0022625">
    <property type="term" value="C:cytosolic large ribosomal subunit"/>
    <property type="evidence" value="ECO:0007669"/>
    <property type="project" value="UniProtKB-UniRule"/>
</dbReference>
<dbReference type="GO" id="GO:0019843">
    <property type="term" value="F:rRNA binding"/>
    <property type="evidence" value="ECO:0007669"/>
    <property type="project" value="UniProtKB-UniRule"/>
</dbReference>
<keyword evidence="1 5" id="KW-0689">Ribosomal protein</keyword>
<evidence type="ECO:0000313" key="9">
    <source>
        <dbReference type="Proteomes" id="UP000236946"/>
    </source>
</evidence>
<protein>
    <recommendedName>
        <fullName evidence="3 4">50S ribosomal protein L6</fullName>
    </recommendedName>
</protein>
<gene>
    <name evidence="8" type="ORF">COU98_00180</name>
</gene>
<keyword evidence="2 5" id="KW-0687">Ribonucleoprotein</keyword>